<dbReference type="PANTHER" id="PTHR37299:SF1">
    <property type="entry name" value="STAGE 0 SPORULATION PROTEIN A HOMOLOG"/>
    <property type="match status" value="1"/>
</dbReference>
<evidence type="ECO:0000256" key="1">
    <source>
        <dbReference type="PROSITE-ProRule" id="PRU00169"/>
    </source>
</evidence>
<dbReference type="EMBL" id="JACRIW010000004">
    <property type="protein sequence ID" value="MBI5167941.1"/>
    <property type="molecule type" value="Genomic_DNA"/>
</dbReference>
<sequence>MNAPPLRLVLVDDEPLARARARRLLEQIGGAEIVGEAGSANEAERVIVAAKPDAILLDIQMPGDDGFALLARLEPRPAVVFVTAFDQYAVRAFEANAVDYLLKPFRAERLAEALARVRTDLAKPEELSRRLEELLAAVGRSGGTGAVEPHLDRFTVRVGTKQLILKSADVLWFGAEDKLVFAAVEGDRHYVNFTLDELEKRLDPAKFTRVHRSAIANLDRAVALRPGFAGTWRLQMNDAARTEVPVSRARARQLRSRLGA</sequence>
<organism evidence="4 5">
    <name type="scientific">Eiseniibacteriota bacterium</name>
    <dbReference type="NCBI Taxonomy" id="2212470"/>
    <lineage>
        <taxon>Bacteria</taxon>
        <taxon>Candidatus Eiseniibacteriota</taxon>
    </lineage>
</organism>
<evidence type="ECO:0000313" key="5">
    <source>
        <dbReference type="Proteomes" id="UP000696931"/>
    </source>
</evidence>
<dbReference type="PANTHER" id="PTHR37299">
    <property type="entry name" value="TRANSCRIPTIONAL REGULATOR-RELATED"/>
    <property type="match status" value="1"/>
</dbReference>
<dbReference type="GO" id="GO:0000156">
    <property type="term" value="F:phosphorelay response regulator activity"/>
    <property type="evidence" value="ECO:0007669"/>
    <property type="project" value="InterPro"/>
</dbReference>
<dbReference type="PROSITE" id="PS50110">
    <property type="entry name" value="RESPONSE_REGULATORY"/>
    <property type="match status" value="1"/>
</dbReference>
<dbReference type="PROSITE" id="PS50930">
    <property type="entry name" value="HTH_LYTTR"/>
    <property type="match status" value="1"/>
</dbReference>
<comment type="caution">
    <text evidence="4">The sequence shown here is derived from an EMBL/GenBank/DDBJ whole genome shotgun (WGS) entry which is preliminary data.</text>
</comment>
<dbReference type="InterPro" id="IPR001789">
    <property type="entry name" value="Sig_transdc_resp-reg_receiver"/>
</dbReference>
<keyword evidence="1" id="KW-0597">Phosphoprotein</keyword>
<proteinExistence type="predicted"/>
<protein>
    <submittedName>
        <fullName evidence="4">Response regulator transcription factor</fullName>
    </submittedName>
</protein>
<feature type="domain" description="Response regulatory" evidence="2">
    <location>
        <begin position="7"/>
        <end position="118"/>
    </location>
</feature>
<dbReference type="SMART" id="SM00448">
    <property type="entry name" value="REC"/>
    <property type="match status" value="1"/>
</dbReference>
<name>A0A933S8N9_UNCEI</name>
<dbReference type="InterPro" id="IPR046947">
    <property type="entry name" value="LytR-like"/>
</dbReference>
<evidence type="ECO:0000313" key="4">
    <source>
        <dbReference type="EMBL" id="MBI5167941.1"/>
    </source>
</evidence>
<gene>
    <name evidence="4" type="ORF">HZA61_00490</name>
</gene>
<dbReference type="Pfam" id="PF00072">
    <property type="entry name" value="Response_reg"/>
    <property type="match status" value="1"/>
</dbReference>
<dbReference type="Proteomes" id="UP000696931">
    <property type="component" value="Unassembled WGS sequence"/>
</dbReference>
<dbReference type="GO" id="GO:0003677">
    <property type="term" value="F:DNA binding"/>
    <property type="evidence" value="ECO:0007669"/>
    <property type="project" value="InterPro"/>
</dbReference>
<dbReference type="SUPFAM" id="SSF52172">
    <property type="entry name" value="CheY-like"/>
    <property type="match status" value="1"/>
</dbReference>
<dbReference type="InterPro" id="IPR007492">
    <property type="entry name" value="LytTR_DNA-bd_dom"/>
</dbReference>
<dbReference type="SMART" id="SM00850">
    <property type="entry name" value="LytTR"/>
    <property type="match status" value="1"/>
</dbReference>
<dbReference type="Gene3D" id="3.40.50.2300">
    <property type="match status" value="1"/>
</dbReference>
<dbReference type="Gene3D" id="2.40.50.1020">
    <property type="entry name" value="LytTr DNA-binding domain"/>
    <property type="match status" value="1"/>
</dbReference>
<dbReference type="InterPro" id="IPR011006">
    <property type="entry name" value="CheY-like_superfamily"/>
</dbReference>
<reference evidence="4" key="1">
    <citation type="submission" date="2020-07" db="EMBL/GenBank/DDBJ databases">
        <title>Huge and variable diversity of episymbiotic CPR bacteria and DPANN archaea in groundwater ecosystems.</title>
        <authorList>
            <person name="He C.Y."/>
            <person name="Keren R."/>
            <person name="Whittaker M."/>
            <person name="Farag I.F."/>
            <person name="Doudna J."/>
            <person name="Cate J.H.D."/>
            <person name="Banfield J.F."/>
        </authorList>
    </citation>
    <scope>NUCLEOTIDE SEQUENCE</scope>
    <source>
        <strain evidence="4">NC_groundwater_1813_Pr3_B-0.1um_71_17</strain>
    </source>
</reference>
<dbReference type="Pfam" id="PF04397">
    <property type="entry name" value="LytTR"/>
    <property type="match status" value="1"/>
</dbReference>
<dbReference type="AlphaFoldDB" id="A0A933S8N9"/>
<feature type="modified residue" description="4-aspartylphosphate" evidence="1">
    <location>
        <position position="58"/>
    </location>
</feature>
<evidence type="ECO:0000259" key="2">
    <source>
        <dbReference type="PROSITE" id="PS50110"/>
    </source>
</evidence>
<feature type="domain" description="HTH LytTR-type" evidence="3">
    <location>
        <begin position="154"/>
        <end position="260"/>
    </location>
</feature>
<evidence type="ECO:0000259" key="3">
    <source>
        <dbReference type="PROSITE" id="PS50930"/>
    </source>
</evidence>
<accession>A0A933S8N9</accession>